<reference evidence="2" key="1">
    <citation type="submission" date="2023-10" db="EMBL/GenBank/DDBJ databases">
        <authorList>
            <person name="Chen Y."/>
            <person name="Shah S."/>
            <person name="Dougan E. K."/>
            <person name="Thang M."/>
            <person name="Chan C."/>
        </authorList>
    </citation>
    <scope>NUCLEOTIDE SEQUENCE [LARGE SCALE GENOMIC DNA]</scope>
</reference>
<feature type="compositionally biased region" description="Basic and acidic residues" evidence="1">
    <location>
        <begin position="118"/>
        <end position="128"/>
    </location>
</feature>
<organism evidence="2 3">
    <name type="scientific">Prorocentrum cordatum</name>
    <dbReference type="NCBI Taxonomy" id="2364126"/>
    <lineage>
        <taxon>Eukaryota</taxon>
        <taxon>Sar</taxon>
        <taxon>Alveolata</taxon>
        <taxon>Dinophyceae</taxon>
        <taxon>Prorocentrales</taxon>
        <taxon>Prorocentraceae</taxon>
        <taxon>Prorocentrum</taxon>
    </lineage>
</organism>
<feature type="compositionally biased region" description="Low complexity" evidence="1">
    <location>
        <begin position="66"/>
        <end position="76"/>
    </location>
</feature>
<comment type="caution">
    <text evidence="2">The sequence shown here is derived from an EMBL/GenBank/DDBJ whole genome shotgun (WGS) entry which is preliminary data.</text>
</comment>
<name>A0ABN9S243_9DINO</name>
<protein>
    <submittedName>
        <fullName evidence="2">Uncharacterized protein</fullName>
    </submittedName>
</protein>
<evidence type="ECO:0000313" key="2">
    <source>
        <dbReference type="EMBL" id="CAK0824982.1"/>
    </source>
</evidence>
<feature type="region of interest" description="Disordered" evidence="1">
    <location>
        <begin position="66"/>
        <end position="91"/>
    </location>
</feature>
<evidence type="ECO:0000256" key="1">
    <source>
        <dbReference type="SAM" id="MobiDB-lite"/>
    </source>
</evidence>
<dbReference type="Proteomes" id="UP001189429">
    <property type="component" value="Unassembled WGS sequence"/>
</dbReference>
<dbReference type="EMBL" id="CAUYUJ010008792">
    <property type="protein sequence ID" value="CAK0824982.1"/>
    <property type="molecule type" value="Genomic_DNA"/>
</dbReference>
<feature type="region of interest" description="Disordered" evidence="1">
    <location>
        <begin position="111"/>
        <end position="138"/>
    </location>
</feature>
<sequence>ALAEESRWKRLTTAFQKCEYEENDAGELVKDVRTTGARTFLRGLPGDLGLRNLAVFHDLVAALSGRQSSSANSSGSGSAGHPGDVRQDNLFSGKLVAAASQQDTKLLQELTGELDPADQPRELVKKSEQGGPLRSLGPDEAAFRAAGAARKAGRFVAYPGSRPSAS</sequence>
<evidence type="ECO:0000313" key="3">
    <source>
        <dbReference type="Proteomes" id="UP001189429"/>
    </source>
</evidence>
<accession>A0ABN9S243</accession>
<gene>
    <name evidence="2" type="ORF">PCOR1329_LOCUS25233</name>
</gene>
<keyword evidence="3" id="KW-1185">Reference proteome</keyword>
<proteinExistence type="predicted"/>
<feature type="non-terminal residue" evidence="2">
    <location>
        <position position="1"/>
    </location>
</feature>